<dbReference type="Pfam" id="PF08447">
    <property type="entry name" value="PAS_3"/>
    <property type="match status" value="1"/>
</dbReference>
<dbReference type="InterPro" id="IPR013655">
    <property type="entry name" value="PAS_fold_3"/>
</dbReference>
<protein>
    <recommendedName>
        <fullName evidence="3">histidine kinase</fullName>
        <ecNumber evidence="3">2.7.13.3</ecNumber>
    </recommendedName>
</protein>
<dbReference type="Pfam" id="PF01590">
    <property type="entry name" value="GAF"/>
    <property type="match status" value="1"/>
</dbReference>
<evidence type="ECO:0000256" key="4">
    <source>
        <dbReference type="ARBA" id="ARBA00022475"/>
    </source>
</evidence>
<evidence type="ECO:0000313" key="15">
    <source>
        <dbReference type="EMBL" id="NKE71201.1"/>
    </source>
</evidence>
<evidence type="ECO:0000259" key="12">
    <source>
        <dbReference type="PROSITE" id="PS50109"/>
    </source>
</evidence>
<keyword evidence="6" id="KW-0808">Transferase</keyword>
<dbReference type="Gene3D" id="3.30.450.40">
    <property type="match status" value="2"/>
</dbReference>
<comment type="catalytic activity">
    <reaction evidence="1">
        <text>ATP + protein L-histidine = ADP + protein N-phospho-L-histidine.</text>
        <dbReference type="EC" id="2.7.13.3"/>
    </reaction>
</comment>
<evidence type="ECO:0000256" key="6">
    <source>
        <dbReference type="ARBA" id="ARBA00022679"/>
    </source>
</evidence>
<dbReference type="SMART" id="SM00091">
    <property type="entry name" value="PAS"/>
    <property type="match status" value="1"/>
</dbReference>
<evidence type="ECO:0000256" key="1">
    <source>
        <dbReference type="ARBA" id="ARBA00000085"/>
    </source>
</evidence>
<dbReference type="InterPro" id="IPR029016">
    <property type="entry name" value="GAF-like_dom_sf"/>
</dbReference>
<dbReference type="InterPro" id="IPR003661">
    <property type="entry name" value="HisK_dim/P_dom"/>
</dbReference>
<keyword evidence="10" id="KW-0902">Two-component regulatory system</keyword>
<dbReference type="PROSITE" id="PS50113">
    <property type="entry name" value="PAC"/>
    <property type="match status" value="1"/>
</dbReference>
<dbReference type="GO" id="GO:0005886">
    <property type="term" value="C:plasma membrane"/>
    <property type="evidence" value="ECO:0007669"/>
    <property type="project" value="UniProtKB-SubCell"/>
</dbReference>
<dbReference type="CDD" id="cd16922">
    <property type="entry name" value="HATPase_EvgS-ArcB-TorS-like"/>
    <property type="match status" value="1"/>
</dbReference>
<evidence type="ECO:0000256" key="3">
    <source>
        <dbReference type="ARBA" id="ARBA00012438"/>
    </source>
</evidence>
<evidence type="ECO:0000256" key="5">
    <source>
        <dbReference type="ARBA" id="ARBA00022553"/>
    </source>
</evidence>
<evidence type="ECO:0000313" key="16">
    <source>
        <dbReference type="Proteomes" id="UP000534783"/>
    </source>
</evidence>
<dbReference type="Pfam" id="PF13185">
    <property type="entry name" value="GAF_2"/>
    <property type="match status" value="1"/>
</dbReference>
<dbReference type="InterPro" id="IPR036890">
    <property type="entry name" value="HATPase_C_sf"/>
</dbReference>
<dbReference type="EC" id="2.7.13.3" evidence="3"/>
<dbReference type="CDD" id="cd00130">
    <property type="entry name" value="PAS"/>
    <property type="match status" value="1"/>
</dbReference>
<evidence type="ECO:0000256" key="9">
    <source>
        <dbReference type="ARBA" id="ARBA00022840"/>
    </source>
</evidence>
<dbReference type="FunFam" id="3.30.565.10:FF:000023">
    <property type="entry name" value="PAS domain-containing sensor histidine kinase"/>
    <property type="match status" value="1"/>
</dbReference>
<reference evidence="15 16" key="1">
    <citation type="journal article" date="2020" name="Nature">
        <title>Bacterial chemolithoautotrophy via manganese oxidation.</title>
        <authorList>
            <person name="Yu H."/>
            <person name="Leadbetter J.R."/>
        </authorList>
    </citation>
    <scope>NUCLEOTIDE SEQUENCE [LARGE SCALE GENOMIC DNA]</scope>
    <source>
        <strain evidence="15 16">Mn-1</strain>
    </source>
</reference>
<dbReference type="SMART" id="SM00065">
    <property type="entry name" value="GAF"/>
    <property type="match status" value="2"/>
</dbReference>
<evidence type="ECO:0000256" key="7">
    <source>
        <dbReference type="ARBA" id="ARBA00022741"/>
    </source>
</evidence>
<proteinExistence type="predicted"/>
<dbReference type="SMART" id="SM00388">
    <property type="entry name" value="HisKA"/>
    <property type="match status" value="1"/>
</dbReference>
<dbReference type="CDD" id="cd00082">
    <property type="entry name" value="HisKA"/>
    <property type="match status" value="1"/>
</dbReference>
<feature type="domain" description="PAS" evidence="13">
    <location>
        <begin position="189"/>
        <end position="263"/>
    </location>
</feature>
<dbReference type="RefSeq" id="WP_168059623.1">
    <property type="nucleotide sequence ID" value="NZ_VTOW01000002.1"/>
</dbReference>
<keyword evidence="8" id="KW-0418">Kinase</keyword>
<accession>A0A7X6IAY4</accession>
<dbReference type="EMBL" id="VTOW01000002">
    <property type="protein sequence ID" value="NKE71201.1"/>
    <property type="molecule type" value="Genomic_DNA"/>
</dbReference>
<dbReference type="InterPro" id="IPR000014">
    <property type="entry name" value="PAS"/>
</dbReference>
<dbReference type="InterPro" id="IPR003594">
    <property type="entry name" value="HATPase_dom"/>
</dbReference>
<dbReference type="NCBIfam" id="TIGR00229">
    <property type="entry name" value="sensory_box"/>
    <property type="match status" value="1"/>
</dbReference>
<dbReference type="SMART" id="SM00387">
    <property type="entry name" value="HATPase_c"/>
    <property type="match status" value="1"/>
</dbReference>
<dbReference type="InterPro" id="IPR035965">
    <property type="entry name" value="PAS-like_dom_sf"/>
</dbReference>
<evidence type="ECO:0000256" key="8">
    <source>
        <dbReference type="ARBA" id="ARBA00022777"/>
    </source>
</evidence>
<dbReference type="InterPro" id="IPR004358">
    <property type="entry name" value="Sig_transdc_His_kin-like_C"/>
</dbReference>
<evidence type="ECO:0000259" key="14">
    <source>
        <dbReference type="PROSITE" id="PS50113"/>
    </source>
</evidence>
<dbReference type="SUPFAM" id="SSF47384">
    <property type="entry name" value="Homodimeric domain of signal transducing histidine kinase"/>
    <property type="match status" value="1"/>
</dbReference>
<keyword evidence="11" id="KW-0472">Membrane</keyword>
<dbReference type="Proteomes" id="UP000534783">
    <property type="component" value="Unassembled WGS sequence"/>
</dbReference>
<dbReference type="GO" id="GO:0005524">
    <property type="term" value="F:ATP binding"/>
    <property type="evidence" value="ECO:0007669"/>
    <property type="project" value="UniProtKB-KW"/>
</dbReference>
<comment type="caution">
    <text evidence="15">The sequence shown here is derived from an EMBL/GenBank/DDBJ whole genome shotgun (WGS) entry which is preliminary data.</text>
</comment>
<dbReference type="AlphaFoldDB" id="A0A7X6IAY4"/>
<dbReference type="SUPFAM" id="SSF55781">
    <property type="entry name" value="GAF domain-like"/>
    <property type="match status" value="2"/>
</dbReference>
<dbReference type="GO" id="GO:0009927">
    <property type="term" value="F:histidine phosphotransfer kinase activity"/>
    <property type="evidence" value="ECO:0007669"/>
    <property type="project" value="TreeGrafter"/>
</dbReference>
<dbReference type="InterPro" id="IPR005467">
    <property type="entry name" value="His_kinase_dom"/>
</dbReference>
<keyword evidence="5" id="KW-0597">Phosphoprotein</keyword>
<feature type="domain" description="Histidine kinase" evidence="12">
    <location>
        <begin position="504"/>
        <end position="726"/>
    </location>
</feature>
<dbReference type="SUPFAM" id="SSF55785">
    <property type="entry name" value="PYP-like sensor domain (PAS domain)"/>
    <property type="match status" value="1"/>
</dbReference>
<evidence type="ECO:0000256" key="2">
    <source>
        <dbReference type="ARBA" id="ARBA00004236"/>
    </source>
</evidence>
<dbReference type="InterPro" id="IPR036097">
    <property type="entry name" value="HisK_dim/P_sf"/>
</dbReference>
<dbReference type="GO" id="GO:0000155">
    <property type="term" value="F:phosphorelay sensor kinase activity"/>
    <property type="evidence" value="ECO:0007669"/>
    <property type="project" value="InterPro"/>
</dbReference>
<dbReference type="PANTHER" id="PTHR43047:SF72">
    <property type="entry name" value="OSMOSENSING HISTIDINE PROTEIN KINASE SLN1"/>
    <property type="match status" value="1"/>
</dbReference>
<name>A0A7X6IAY4_9BACT</name>
<dbReference type="PROSITE" id="PS50112">
    <property type="entry name" value="PAS"/>
    <property type="match status" value="1"/>
</dbReference>
<dbReference type="InterPro" id="IPR003018">
    <property type="entry name" value="GAF"/>
</dbReference>
<dbReference type="Pfam" id="PF02518">
    <property type="entry name" value="HATPase_c"/>
    <property type="match status" value="1"/>
</dbReference>
<dbReference type="PROSITE" id="PS50109">
    <property type="entry name" value="HIS_KIN"/>
    <property type="match status" value="1"/>
</dbReference>
<dbReference type="SUPFAM" id="SSF55874">
    <property type="entry name" value="ATPase domain of HSP90 chaperone/DNA topoisomerase II/histidine kinase"/>
    <property type="match status" value="1"/>
</dbReference>
<dbReference type="PANTHER" id="PTHR43047">
    <property type="entry name" value="TWO-COMPONENT HISTIDINE PROTEIN KINASE"/>
    <property type="match status" value="1"/>
</dbReference>
<keyword evidence="9" id="KW-0067">ATP-binding</keyword>
<feature type="domain" description="PAC" evidence="14">
    <location>
        <begin position="266"/>
        <end position="317"/>
    </location>
</feature>
<dbReference type="Pfam" id="PF00512">
    <property type="entry name" value="HisKA"/>
    <property type="match status" value="1"/>
</dbReference>
<dbReference type="Gene3D" id="1.10.287.130">
    <property type="match status" value="1"/>
</dbReference>
<dbReference type="InterPro" id="IPR000700">
    <property type="entry name" value="PAS-assoc_C"/>
</dbReference>
<keyword evidence="16" id="KW-1185">Reference proteome</keyword>
<sequence>MRENEEKKQNRDEPKGALRRLAEIQSIAETTLSNLSLDHFLNNLVGRVQQIFMADTVAILLLDEESRTLAVRAAYGLEEEVDRVRIPVGQGVAGRIFSERRSLIIDDLSKVEVASPILREKGVRSLLGAPLRVQDHLMGVIHVGCFRPRRFGEEERRLLELIAEQVGLATEHARLYEAEWHSRASAQAAERRYRALVDGLDHSIVWEADAAANRFFFVSSRAEMILGYPVEQWLTEPRFWEARLHPADRENVLKEFQKLVSEGKDRRFDHRMIAADGRAVWFHTGMSLSGVTDTGTFIHGISMDITPLKQVEEETRAREAQQGAVAALGQRALEGTDVATLMNQAVALVARCLEVEYTKILELLPDGKRLLLRAGVGWKEDSVGRATVDTRPDSQAGYTLLSKTPVITEDLRKEKRFTGAALLDAHQVVSGMTVLIQGRDRPFGVLGAHTIKRRAFKEEDIHFLQGVANVLTNAIERKQIEETLRQKTTEAEEANRLKSRLVSIVSHELRTPLNAIIGYSSLLKDPRFQKDPAKLKEMQERIYENSRTLLELINRILDVSKIEAGQRELSLELEPVSVSDAARRAVSNLNPMGDQKGLSMEFIDDASAPTIQSDPAKLKQILTNLISNAIKYTEQGSVAVRIRHQPEEKKVCVEVSDTGRGIAEEDLPHLFEPYYHVVATESAPHKGTGLGLSIVKRLVEALGGTVDVASQVGSGSIFTVRLPYQIPKKEDSSSQKE</sequence>
<keyword evidence="7" id="KW-0547">Nucleotide-binding</keyword>
<comment type="subcellular location">
    <subcellularLocation>
        <location evidence="2">Cell membrane</location>
    </subcellularLocation>
</comment>
<dbReference type="Gene3D" id="3.30.565.10">
    <property type="entry name" value="Histidine kinase-like ATPase, C-terminal domain"/>
    <property type="match status" value="1"/>
</dbReference>
<evidence type="ECO:0000256" key="11">
    <source>
        <dbReference type="ARBA" id="ARBA00023136"/>
    </source>
</evidence>
<evidence type="ECO:0000256" key="10">
    <source>
        <dbReference type="ARBA" id="ARBA00023012"/>
    </source>
</evidence>
<gene>
    <name evidence="15" type="ORF">MNODULE_10680</name>
</gene>
<evidence type="ECO:0000259" key="13">
    <source>
        <dbReference type="PROSITE" id="PS50112"/>
    </source>
</evidence>
<keyword evidence="4" id="KW-1003">Cell membrane</keyword>
<organism evidence="15 16">
    <name type="scientific">Candidatus Manganitrophus noduliformans</name>
    <dbReference type="NCBI Taxonomy" id="2606439"/>
    <lineage>
        <taxon>Bacteria</taxon>
        <taxon>Pseudomonadati</taxon>
        <taxon>Nitrospirota</taxon>
        <taxon>Nitrospiria</taxon>
        <taxon>Candidatus Troglogloeales</taxon>
        <taxon>Candidatus Manganitrophaceae</taxon>
        <taxon>Candidatus Manganitrophus</taxon>
    </lineage>
</organism>
<dbReference type="Gene3D" id="3.30.450.20">
    <property type="entry name" value="PAS domain"/>
    <property type="match status" value="1"/>
</dbReference>
<dbReference type="PRINTS" id="PR00344">
    <property type="entry name" value="BCTRLSENSOR"/>
</dbReference>